<evidence type="ECO:0000256" key="1">
    <source>
        <dbReference type="SAM" id="MobiDB-lite"/>
    </source>
</evidence>
<dbReference type="RefSeq" id="WP_210890189.1">
    <property type="nucleotide sequence ID" value="NZ_JAGPYQ010000001.1"/>
</dbReference>
<sequence>MTAGAWTMTAEGARRIVAHEVRLLASIGRWVARRPHGVGPGQGQGQGQGQAQGQGQGQGRAFGYARGQGAMMFGFGFVCVLESACMAVLLRNHPAVHRVVLVLDVYTLLLIVGMHAASVTRPHVLGDTFLRVRRAAHVDLRVPLSAISSVRRELVTTHERAEGRLDLAVAAQTTVTLELNTPVRHFTFLGRPRDVRLIRFHADESDELVRAIRDLMPALAPALTPALALPLTPERTAPSPSPGRRG</sequence>
<dbReference type="Proteomes" id="UP000677413">
    <property type="component" value="Unassembled WGS sequence"/>
</dbReference>
<evidence type="ECO:0000313" key="4">
    <source>
        <dbReference type="Proteomes" id="UP000677413"/>
    </source>
</evidence>
<organism evidence="3 4">
    <name type="scientific">Streptomyces liliiviolaceus</name>
    <dbReference type="NCBI Taxonomy" id="2823109"/>
    <lineage>
        <taxon>Bacteria</taxon>
        <taxon>Bacillati</taxon>
        <taxon>Actinomycetota</taxon>
        <taxon>Actinomycetes</taxon>
        <taxon>Kitasatosporales</taxon>
        <taxon>Streptomycetaceae</taxon>
        <taxon>Streptomyces</taxon>
    </lineage>
</organism>
<feature type="transmembrane region" description="Helical" evidence="2">
    <location>
        <begin position="70"/>
        <end position="90"/>
    </location>
</feature>
<reference evidence="3 4" key="1">
    <citation type="submission" date="2021-04" db="EMBL/GenBank/DDBJ databases">
        <authorList>
            <person name="Tang X."/>
            <person name="Zhou X."/>
            <person name="Chen X."/>
            <person name="Cernava T."/>
            <person name="Zhang C."/>
        </authorList>
    </citation>
    <scope>NUCLEOTIDE SEQUENCE [LARGE SCALE GENOMIC DNA]</scope>
    <source>
        <strain evidence="3 4">BH-SS-21</strain>
    </source>
</reference>
<feature type="compositionally biased region" description="Gly residues" evidence="1">
    <location>
        <begin position="38"/>
        <end position="58"/>
    </location>
</feature>
<keyword evidence="4" id="KW-1185">Reference proteome</keyword>
<name>A0A941B717_9ACTN</name>
<keyword evidence="2" id="KW-1133">Transmembrane helix</keyword>
<protein>
    <submittedName>
        <fullName evidence="3">Uncharacterized protein</fullName>
    </submittedName>
</protein>
<comment type="caution">
    <text evidence="3">The sequence shown here is derived from an EMBL/GenBank/DDBJ whole genome shotgun (WGS) entry which is preliminary data.</text>
</comment>
<evidence type="ECO:0000256" key="2">
    <source>
        <dbReference type="SAM" id="Phobius"/>
    </source>
</evidence>
<keyword evidence="2" id="KW-0472">Membrane</keyword>
<dbReference type="EMBL" id="JAGPYQ010000001">
    <property type="protein sequence ID" value="MBQ0849417.1"/>
    <property type="molecule type" value="Genomic_DNA"/>
</dbReference>
<evidence type="ECO:0000313" key="3">
    <source>
        <dbReference type="EMBL" id="MBQ0849417.1"/>
    </source>
</evidence>
<feature type="transmembrane region" description="Helical" evidence="2">
    <location>
        <begin position="96"/>
        <end position="117"/>
    </location>
</feature>
<accession>A0A941B717</accession>
<gene>
    <name evidence="3" type="ORF">J8N05_14515</name>
</gene>
<dbReference type="AlphaFoldDB" id="A0A941B717"/>
<keyword evidence="2" id="KW-0812">Transmembrane</keyword>
<proteinExistence type="predicted"/>
<feature type="region of interest" description="Disordered" evidence="1">
    <location>
        <begin position="36"/>
        <end position="58"/>
    </location>
</feature>